<feature type="chain" id="PRO_5001784423" evidence="2">
    <location>
        <begin position="23"/>
        <end position="198"/>
    </location>
</feature>
<evidence type="ECO:0000313" key="4">
    <source>
        <dbReference type="EnsemblMetazoa" id="ASIC013681-PA"/>
    </source>
</evidence>
<feature type="region of interest" description="Disordered" evidence="1">
    <location>
        <begin position="50"/>
        <end position="100"/>
    </location>
</feature>
<evidence type="ECO:0000313" key="5">
    <source>
        <dbReference type="Proteomes" id="UP000030765"/>
    </source>
</evidence>
<dbReference type="VEuPathDB" id="VectorBase:ASIC013681"/>
<dbReference type="EnsemblMetazoa" id="ASIC013681-RA">
    <property type="protein sequence ID" value="ASIC013681-PA"/>
    <property type="gene ID" value="ASIC013681"/>
</dbReference>
<proteinExistence type="predicted"/>
<dbReference type="VEuPathDB" id="VectorBase:ASIS022356"/>
<reference evidence="3 5" key="1">
    <citation type="journal article" date="2014" name="BMC Genomics">
        <title>Genome sequence of Anopheles sinensis provides insight into genetics basis of mosquito competence for malaria parasites.</title>
        <authorList>
            <person name="Zhou D."/>
            <person name="Zhang D."/>
            <person name="Ding G."/>
            <person name="Shi L."/>
            <person name="Hou Q."/>
            <person name="Ye Y."/>
            <person name="Xu Y."/>
            <person name="Zhou H."/>
            <person name="Xiong C."/>
            <person name="Li S."/>
            <person name="Yu J."/>
            <person name="Hong S."/>
            <person name="Yu X."/>
            <person name="Zou P."/>
            <person name="Chen C."/>
            <person name="Chang X."/>
            <person name="Wang W."/>
            <person name="Lv Y."/>
            <person name="Sun Y."/>
            <person name="Ma L."/>
            <person name="Shen B."/>
            <person name="Zhu C."/>
        </authorList>
    </citation>
    <scope>NUCLEOTIDE SEQUENCE [LARGE SCALE GENOMIC DNA]</scope>
</reference>
<gene>
    <name evidence="3" type="ORF">ZHAS_00013681</name>
</gene>
<feature type="compositionally biased region" description="Acidic residues" evidence="1">
    <location>
        <begin position="78"/>
        <end position="88"/>
    </location>
</feature>
<evidence type="ECO:0000256" key="1">
    <source>
        <dbReference type="SAM" id="MobiDB-lite"/>
    </source>
</evidence>
<dbReference type="EMBL" id="ATLV01020797">
    <property type="status" value="NOT_ANNOTATED_CDS"/>
    <property type="molecule type" value="Genomic_DNA"/>
</dbReference>
<evidence type="ECO:0000256" key="2">
    <source>
        <dbReference type="SAM" id="SignalP"/>
    </source>
</evidence>
<organism evidence="3">
    <name type="scientific">Anopheles sinensis</name>
    <name type="common">Mosquito</name>
    <dbReference type="NCBI Taxonomy" id="74873"/>
    <lineage>
        <taxon>Eukaryota</taxon>
        <taxon>Metazoa</taxon>
        <taxon>Ecdysozoa</taxon>
        <taxon>Arthropoda</taxon>
        <taxon>Hexapoda</taxon>
        <taxon>Insecta</taxon>
        <taxon>Pterygota</taxon>
        <taxon>Neoptera</taxon>
        <taxon>Endopterygota</taxon>
        <taxon>Diptera</taxon>
        <taxon>Nematocera</taxon>
        <taxon>Culicoidea</taxon>
        <taxon>Culicidae</taxon>
        <taxon>Anophelinae</taxon>
        <taxon>Anopheles</taxon>
    </lineage>
</organism>
<dbReference type="EMBL" id="KE525307">
    <property type="protein sequence ID" value="KFB45819.1"/>
    <property type="molecule type" value="Genomic_DNA"/>
</dbReference>
<evidence type="ECO:0000313" key="3">
    <source>
        <dbReference type="EMBL" id="KFB45819.1"/>
    </source>
</evidence>
<dbReference type="AlphaFoldDB" id="A0A084W6H5"/>
<protein>
    <submittedName>
        <fullName evidence="3 4">Uncharacterized protein</fullName>
    </submittedName>
</protein>
<accession>A0A084W6H5</accession>
<keyword evidence="5" id="KW-1185">Reference proteome</keyword>
<sequence>MNCRLFFVLLSVAVIAVKGTAGAGEDIWAKYALKPTLSTTPVKAPALQLQKKEQPQVKAAVPEGRSVPTTKSARNEPEVEVEEDVDETASEKKPIPTIILDGPPPKREIPIFAKMILGDPQRPKLATVEEMRKYDLRSVSMGLELPNKNTIPLTKELLEKSAQVLRLFQEIQEESNNFVLDIEKHNENSDKDYIGYYN</sequence>
<name>A0A084W6H5_ANOSI</name>
<reference evidence="4" key="2">
    <citation type="submission" date="2020-05" db="UniProtKB">
        <authorList>
            <consortium name="EnsemblMetazoa"/>
        </authorList>
    </citation>
    <scope>IDENTIFICATION</scope>
</reference>
<dbReference type="Proteomes" id="UP000030765">
    <property type="component" value="Unassembled WGS sequence"/>
</dbReference>
<keyword evidence="2" id="KW-0732">Signal</keyword>
<feature type="signal peptide" evidence="2">
    <location>
        <begin position="1"/>
        <end position="22"/>
    </location>
</feature>